<dbReference type="PANTHER" id="PTHR22990">
    <property type="entry name" value="F-BOX ONLY PROTEIN"/>
    <property type="match status" value="1"/>
</dbReference>
<evidence type="ECO:0000313" key="4">
    <source>
        <dbReference type="EMBL" id="SFH32001.1"/>
    </source>
</evidence>
<dbReference type="InterPro" id="IPR008719">
    <property type="entry name" value="N2O_reductase_NosL"/>
</dbReference>
<dbReference type="InterPro" id="IPR006626">
    <property type="entry name" value="PbH1"/>
</dbReference>
<dbReference type="AlphaFoldDB" id="A0A1I2Z4S0"/>
<dbReference type="Gene3D" id="3.30.70.2050">
    <property type="match status" value="1"/>
</dbReference>
<dbReference type="Proteomes" id="UP000323537">
    <property type="component" value="Unassembled WGS sequence"/>
</dbReference>
<evidence type="ECO:0000256" key="1">
    <source>
        <dbReference type="ARBA" id="ARBA00022737"/>
    </source>
</evidence>
<accession>A0A1I2Z4S0</accession>
<evidence type="ECO:0000259" key="3">
    <source>
        <dbReference type="Pfam" id="PF05048"/>
    </source>
</evidence>
<dbReference type="SUPFAM" id="SSF160387">
    <property type="entry name" value="NosL/MerB-like"/>
    <property type="match status" value="1"/>
</dbReference>
<feature type="region of interest" description="Disordered" evidence="2">
    <location>
        <begin position="616"/>
        <end position="652"/>
    </location>
</feature>
<dbReference type="PANTHER" id="PTHR22990:SF32">
    <property type="entry name" value="RIGHT HANDED BETA HELIX DOMAIN-CONTAINING PROTEIN"/>
    <property type="match status" value="1"/>
</dbReference>
<dbReference type="GO" id="GO:0006511">
    <property type="term" value="P:ubiquitin-dependent protein catabolic process"/>
    <property type="evidence" value="ECO:0007669"/>
    <property type="project" value="TreeGrafter"/>
</dbReference>
<evidence type="ECO:0000313" key="5">
    <source>
        <dbReference type="Proteomes" id="UP000323537"/>
    </source>
</evidence>
<dbReference type="SMART" id="SM00710">
    <property type="entry name" value="PbH1"/>
    <property type="match status" value="6"/>
</dbReference>
<evidence type="ECO:0000256" key="2">
    <source>
        <dbReference type="SAM" id="MobiDB-lite"/>
    </source>
</evidence>
<feature type="domain" description="Periplasmic copper-binding protein NosD beta helix" evidence="3">
    <location>
        <begin position="398"/>
        <end position="566"/>
    </location>
</feature>
<dbReference type="SUPFAM" id="SSF51126">
    <property type="entry name" value="Pectin lyase-like"/>
    <property type="match status" value="1"/>
</dbReference>
<gene>
    <name evidence="4" type="ORF">SAMN04488066_101156</name>
</gene>
<dbReference type="InterPro" id="IPR012334">
    <property type="entry name" value="Pectin_lyas_fold"/>
</dbReference>
<keyword evidence="1" id="KW-0677">Repeat</keyword>
<sequence length="691" mass="72390">MAILDPYGDRFGRLLVAVAVLAVLAGVATAGAYAADPSTATPAPVAYDDAVELGLSSETDELMAGSARIPRAQVFYSQLQYVVGYNGVESFAASLDDGRTERQFGYPLVVYVETFDGGNPGVTDDGLFEAERSTDWVPADEATYVAESAAHSPAGETVVPFAERTNAELFAAEHGGRLLDWEAVRDRSFDVDSAATARSMAPARWAAADRRIADAEASAGDRHRGNRSTSAGGDALIVVGEDAPTIDAAAAAAPPNATVVVPAGTYEETVDVNESVVIAGDGARIRGDGNGSVITVRAPNVTLSGLSIDGVGNRTRDPEAAEEDGTWDTNIQLGYGHGDAGIRAIDAPGLLVDDVAIETNASGVLLREGSDAVLRDLRVDGSDDWRDGFMGVTGMESRVTVVDSRFEGGRDGVYLHRADGSVIRNSTFVGNRYGTHLMYTGDALIADNAFRNAEFGGITVMTRPSGNAIVGNDVRGSGAGIQASGTRSYVGYNTLADNGLGFSTSARGSLYERNVAVDNEVGAHATTVVPSSRVVANDFVGNEVHAEAGPGALRVWAVGDRGNHWEGASVGLHEPGERAYRPTSPVDAALHREIAAAALRESPAVVLLDRLRGTVPGARSGSVVDPSPAPKPHAPERIAAATDPDSEPVHPDWRRELDHTMNAHDRNATDGTRSRLSNVRTRGLVDVGGRR</sequence>
<protein>
    <submittedName>
        <fullName evidence="4">Nitrous oxidase accessory protein NosD, contains tandem CASH domains</fullName>
    </submittedName>
</protein>
<reference evidence="4 5" key="1">
    <citation type="submission" date="2016-10" db="EMBL/GenBank/DDBJ databases">
        <authorList>
            <person name="Varghese N."/>
            <person name="Submissions S."/>
        </authorList>
    </citation>
    <scope>NUCLEOTIDE SEQUENCE [LARGE SCALE GENOMIC DNA]</scope>
    <source>
        <strain evidence="4 5">CGMCC 1.6377</strain>
    </source>
</reference>
<dbReference type="Pfam" id="PF05573">
    <property type="entry name" value="NosL"/>
    <property type="match status" value="1"/>
</dbReference>
<dbReference type="RefSeq" id="WP_149782953.1">
    <property type="nucleotide sequence ID" value="NZ_BAAADP010000001.1"/>
</dbReference>
<dbReference type="InterPro" id="IPR011050">
    <property type="entry name" value="Pectin_lyase_fold/virulence"/>
</dbReference>
<proteinExistence type="predicted"/>
<keyword evidence="5" id="KW-1185">Reference proteome</keyword>
<dbReference type="OrthoDB" id="29186at2157"/>
<dbReference type="InterPro" id="IPR007742">
    <property type="entry name" value="NosD_dom"/>
</dbReference>
<dbReference type="InterPro" id="IPR051550">
    <property type="entry name" value="SCF-Subunits/Alg-Epimerases"/>
</dbReference>
<organism evidence="4 5">
    <name type="scientific">Halorubrum aquaticum</name>
    <dbReference type="NCBI Taxonomy" id="387340"/>
    <lineage>
        <taxon>Archaea</taxon>
        <taxon>Methanobacteriati</taxon>
        <taxon>Methanobacteriota</taxon>
        <taxon>Stenosarchaea group</taxon>
        <taxon>Halobacteria</taxon>
        <taxon>Halobacteriales</taxon>
        <taxon>Haloferacaceae</taxon>
        <taxon>Halorubrum</taxon>
    </lineage>
</organism>
<dbReference type="Gene3D" id="2.160.20.10">
    <property type="entry name" value="Single-stranded right-handed beta-helix, Pectin lyase-like"/>
    <property type="match status" value="1"/>
</dbReference>
<dbReference type="EMBL" id="FOPZ01000001">
    <property type="protein sequence ID" value="SFH32001.1"/>
    <property type="molecule type" value="Genomic_DNA"/>
</dbReference>
<dbReference type="Pfam" id="PF05048">
    <property type="entry name" value="NosD"/>
    <property type="match status" value="1"/>
</dbReference>
<name>A0A1I2Z4S0_9EURY</name>